<keyword evidence="2" id="KW-0547">Nucleotide-binding</keyword>
<comment type="similarity">
    <text evidence="5">Belongs to the TRAFAC class myosin-kinesin ATPase superfamily. Kinesin family.</text>
</comment>
<gene>
    <name evidence="7" type="ORF">IEQ34_015233</name>
</gene>
<dbReference type="PROSITE" id="PS00411">
    <property type="entry name" value="KINESIN_MOTOR_1"/>
    <property type="match status" value="1"/>
</dbReference>
<evidence type="ECO:0000256" key="5">
    <source>
        <dbReference type="PROSITE-ProRule" id="PRU00283"/>
    </source>
</evidence>
<dbReference type="GO" id="GO:0005875">
    <property type="term" value="C:microtubule associated complex"/>
    <property type="evidence" value="ECO:0007669"/>
    <property type="project" value="TreeGrafter"/>
</dbReference>
<evidence type="ECO:0000256" key="1">
    <source>
        <dbReference type="ARBA" id="ARBA00022701"/>
    </source>
</evidence>
<comment type="caution">
    <text evidence="7">The sequence shown here is derived from an EMBL/GenBank/DDBJ whole genome shotgun (WGS) entry which is preliminary data.</text>
</comment>
<dbReference type="Pfam" id="PF00225">
    <property type="entry name" value="Kinesin"/>
    <property type="match status" value="1"/>
</dbReference>
<keyword evidence="4" id="KW-0505">Motor protein</keyword>
<dbReference type="GO" id="GO:0008017">
    <property type="term" value="F:microtubule binding"/>
    <property type="evidence" value="ECO:0007669"/>
    <property type="project" value="InterPro"/>
</dbReference>
<comment type="caution">
    <text evidence="5">Lacks conserved residue(s) required for the propagation of feature annotation.</text>
</comment>
<dbReference type="GO" id="GO:0007018">
    <property type="term" value="P:microtubule-based movement"/>
    <property type="evidence" value="ECO:0007669"/>
    <property type="project" value="InterPro"/>
</dbReference>
<dbReference type="InterPro" id="IPR019821">
    <property type="entry name" value="Kinesin_motor_CS"/>
</dbReference>
<keyword evidence="8" id="KW-1185">Reference proteome</keyword>
<dbReference type="PANTHER" id="PTHR47969:SF9">
    <property type="entry name" value="KINESIN-LIKE PROTEIN"/>
    <property type="match status" value="1"/>
</dbReference>
<dbReference type="GO" id="GO:0005524">
    <property type="term" value="F:ATP binding"/>
    <property type="evidence" value="ECO:0007669"/>
    <property type="project" value="UniProtKB-KW"/>
</dbReference>
<organism evidence="7 8">
    <name type="scientific">Dendrobium chrysotoxum</name>
    <name type="common">Orchid</name>
    <dbReference type="NCBI Taxonomy" id="161865"/>
    <lineage>
        <taxon>Eukaryota</taxon>
        <taxon>Viridiplantae</taxon>
        <taxon>Streptophyta</taxon>
        <taxon>Embryophyta</taxon>
        <taxon>Tracheophyta</taxon>
        <taxon>Spermatophyta</taxon>
        <taxon>Magnoliopsida</taxon>
        <taxon>Liliopsida</taxon>
        <taxon>Asparagales</taxon>
        <taxon>Orchidaceae</taxon>
        <taxon>Epidendroideae</taxon>
        <taxon>Malaxideae</taxon>
        <taxon>Dendrobiinae</taxon>
        <taxon>Dendrobium</taxon>
    </lineage>
</organism>
<keyword evidence="3" id="KW-0067">ATP-binding</keyword>
<dbReference type="GO" id="GO:0007052">
    <property type="term" value="P:mitotic spindle organization"/>
    <property type="evidence" value="ECO:0007669"/>
    <property type="project" value="TreeGrafter"/>
</dbReference>
<dbReference type="InterPro" id="IPR027417">
    <property type="entry name" value="P-loop_NTPase"/>
</dbReference>
<dbReference type="AlphaFoldDB" id="A0AAV7GFM7"/>
<dbReference type="InterPro" id="IPR027640">
    <property type="entry name" value="Kinesin-like_fam"/>
</dbReference>
<dbReference type="PROSITE" id="PS50067">
    <property type="entry name" value="KINESIN_MOTOR_2"/>
    <property type="match status" value="1"/>
</dbReference>
<evidence type="ECO:0000313" key="8">
    <source>
        <dbReference type="Proteomes" id="UP000775213"/>
    </source>
</evidence>
<dbReference type="SMART" id="SM00129">
    <property type="entry name" value="KISc"/>
    <property type="match status" value="1"/>
</dbReference>
<evidence type="ECO:0000259" key="6">
    <source>
        <dbReference type="PROSITE" id="PS50067"/>
    </source>
</evidence>
<dbReference type="GO" id="GO:0051231">
    <property type="term" value="P:spindle elongation"/>
    <property type="evidence" value="ECO:0007669"/>
    <property type="project" value="TreeGrafter"/>
</dbReference>
<keyword evidence="1" id="KW-0493">Microtubule</keyword>
<dbReference type="GO" id="GO:0003777">
    <property type="term" value="F:microtubule motor activity"/>
    <property type="evidence" value="ECO:0007669"/>
    <property type="project" value="InterPro"/>
</dbReference>
<dbReference type="PANTHER" id="PTHR47969">
    <property type="entry name" value="CHROMOSOME-ASSOCIATED KINESIN KIF4A-RELATED"/>
    <property type="match status" value="1"/>
</dbReference>
<evidence type="ECO:0000256" key="4">
    <source>
        <dbReference type="ARBA" id="ARBA00023175"/>
    </source>
</evidence>
<dbReference type="Proteomes" id="UP000775213">
    <property type="component" value="Unassembled WGS sequence"/>
</dbReference>
<evidence type="ECO:0000256" key="3">
    <source>
        <dbReference type="ARBA" id="ARBA00022840"/>
    </source>
</evidence>
<proteinExistence type="inferred from homology"/>
<dbReference type="EMBL" id="JAGFBR010000014">
    <property type="protein sequence ID" value="KAH0455201.1"/>
    <property type="molecule type" value="Genomic_DNA"/>
</dbReference>
<evidence type="ECO:0000313" key="7">
    <source>
        <dbReference type="EMBL" id="KAH0455201.1"/>
    </source>
</evidence>
<dbReference type="GO" id="GO:0005874">
    <property type="term" value="C:microtubule"/>
    <property type="evidence" value="ECO:0007669"/>
    <property type="project" value="UniProtKB-KW"/>
</dbReference>
<dbReference type="InterPro" id="IPR036961">
    <property type="entry name" value="Kinesin_motor_dom_sf"/>
</dbReference>
<dbReference type="PRINTS" id="PR00380">
    <property type="entry name" value="KINESINHEAVY"/>
</dbReference>
<dbReference type="SUPFAM" id="SSF52540">
    <property type="entry name" value="P-loop containing nucleoside triphosphate hydrolases"/>
    <property type="match status" value="1"/>
</dbReference>
<accession>A0AAV7GFM7</accession>
<sequence>MDPCYDLLEPKAKETMALDDKNGRVPVSTMDEFYKIYSIGIQQRNVAHTRLNNVSSRSHAVLFIAVRNGGVNGKLNIINLAGNEDNKGMCNKGIRLQESAKINQSIFTLSNVIYALNNNEPRISFKESKLTQNPGSYEEVVHTISLVARSCHIVNYFGSVRREEIPNETIDMEVKLRA</sequence>
<dbReference type="InterPro" id="IPR001752">
    <property type="entry name" value="Kinesin_motor_dom"/>
</dbReference>
<evidence type="ECO:0000256" key="2">
    <source>
        <dbReference type="ARBA" id="ARBA00022741"/>
    </source>
</evidence>
<reference evidence="7 8" key="1">
    <citation type="journal article" date="2021" name="Hortic Res">
        <title>Chromosome-scale assembly of the Dendrobium chrysotoxum genome enhances the understanding of orchid evolution.</title>
        <authorList>
            <person name="Zhang Y."/>
            <person name="Zhang G.Q."/>
            <person name="Zhang D."/>
            <person name="Liu X.D."/>
            <person name="Xu X.Y."/>
            <person name="Sun W.H."/>
            <person name="Yu X."/>
            <person name="Zhu X."/>
            <person name="Wang Z.W."/>
            <person name="Zhao X."/>
            <person name="Zhong W.Y."/>
            <person name="Chen H."/>
            <person name="Yin W.L."/>
            <person name="Huang T."/>
            <person name="Niu S.C."/>
            <person name="Liu Z.J."/>
        </authorList>
    </citation>
    <scope>NUCLEOTIDE SEQUENCE [LARGE SCALE GENOMIC DNA]</scope>
    <source>
        <strain evidence="7">Lindl</strain>
    </source>
</reference>
<name>A0AAV7GFM7_DENCH</name>
<dbReference type="Gene3D" id="3.40.850.10">
    <property type="entry name" value="Kinesin motor domain"/>
    <property type="match status" value="1"/>
</dbReference>
<protein>
    <recommendedName>
        <fullName evidence="6">Kinesin motor domain-containing protein</fullName>
    </recommendedName>
</protein>
<feature type="domain" description="Kinesin motor" evidence="6">
    <location>
        <begin position="1"/>
        <end position="132"/>
    </location>
</feature>